<organism evidence="2 3">
    <name type="scientific">Roseateles saccharophilus</name>
    <name type="common">Pseudomonas saccharophila</name>
    <dbReference type="NCBI Taxonomy" id="304"/>
    <lineage>
        <taxon>Bacteria</taxon>
        <taxon>Pseudomonadati</taxon>
        <taxon>Pseudomonadota</taxon>
        <taxon>Betaproteobacteria</taxon>
        <taxon>Burkholderiales</taxon>
        <taxon>Sphaerotilaceae</taxon>
        <taxon>Roseateles</taxon>
    </lineage>
</organism>
<proteinExistence type="predicted"/>
<protein>
    <submittedName>
        <fullName evidence="2">Putative glycosyltransferase (TIGR04348 family)</fullName>
    </submittedName>
</protein>
<dbReference type="PANTHER" id="PTHR46660">
    <property type="match status" value="1"/>
</dbReference>
<feature type="domain" description="Glycosyl transferase family 1" evidence="1">
    <location>
        <begin position="135"/>
        <end position="279"/>
    </location>
</feature>
<dbReference type="InterPro" id="IPR027627">
    <property type="entry name" value="Glycosyltransferase_put"/>
</dbReference>
<evidence type="ECO:0000313" key="2">
    <source>
        <dbReference type="EMBL" id="TCV04551.1"/>
    </source>
</evidence>
<evidence type="ECO:0000313" key="3">
    <source>
        <dbReference type="Proteomes" id="UP000295110"/>
    </source>
</evidence>
<dbReference type="GO" id="GO:0016757">
    <property type="term" value="F:glycosyltransferase activity"/>
    <property type="evidence" value="ECO:0007669"/>
    <property type="project" value="InterPro"/>
</dbReference>
<name>A0A4R3VJF8_ROSSA</name>
<dbReference type="AlphaFoldDB" id="A0A4R3VJF8"/>
<dbReference type="Gene3D" id="3.40.50.2000">
    <property type="entry name" value="Glycogen Phosphorylase B"/>
    <property type="match status" value="1"/>
</dbReference>
<keyword evidence="3" id="KW-1185">Reference proteome</keyword>
<dbReference type="SUPFAM" id="SSF53756">
    <property type="entry name" value="UDP-Glycosyltransferase/glycogen phosphorylase"/>
    <property type="match status" value="1"/>
</dbReference>
<dbReference type="EMBL" id="SMBU01000001">
    <property type="protein sequence ID" value="TCV04551.1"/>
    <property type="molecule type" value="Genomic_DNA"/>
</dbReference>
<accession>A0A4R3VJF8</accession>
<comment type="caution">
    <text evidence="2">The sequence shown here is derived from an EMBL/GenBank/DDBJ whole genome shotgun (WGS) entry which is preliminary data.</text>
</comment>
<gene>
    <name evidence="2" type="ORF">EV671_1001307</name>
</gene>
<dbReference type="PANTHER" id="PTHR46660:SF2">
    <property type="entry name" value="GLYCOSYLTRANSFERASE 1 DOMAIN-CONTAINING PROTEIN 1"/>
    <property type="match status" value="1"/>
</dbReference>
<dbReference type="InterPro" id="IPR052622">
    <property type="entry name" value="Glycosyltransferase_G1"/>
</dbReference>
<evidence type="ECO:0000259" key="1">
    <source>
        <dbReference type="Pfam" id="PF00534"/>
    </source>
</evidence>
<reference evidence="2 3" key="1">
    <citation type="submission" date="2019-03" db="EMBL/GenBank/DDBJ databases">
        <title>Genomic Encyclopedia of Type Strains, Phase IV (KMG-IV): sequencing the most valuable type-strain genomes for metagenomic binning, comparative biology and taxonomic classification.</title>
        <authorList>
            <person name="Goeker M."/>
        </authorList>
    </citation>
    <scope>NUCLEOTIDE SEQUENCE [LARGE SCALE GENOMIC DNA]</scope>
    <source>
        <strain evidence="2 3">DSM 654</strain>
    </source>
</reference>
<dbReference type="Proteomes" id="UP000295110">
    <property type="component" value="Unassembled WGS sequence"/>
</dbReference>
<keyword evidence="2" id="KW-0808">Transferase</keyword>
<dbReference type="InterPro" id="IPR001296">
    <property type="entry name" value="Glyco_trans_1"/>
</dbReference>
<dbReference type="NCBIfam" id="TIGR04348">
    <property type="entry name" value="selenoneine biosynthesis selenosugar synthase SenB"/>
    <property type="match status" value="1"/>
</dbReference>
<dbReference type="Pfam" id="PF00534">
    <property type="entry name" value="Glycos_transf_1"/>
    <property type="match status" value="1"/>
</dbReference>
<sequence>MTPALAQANNGNWQTAQRWARLLRPAYRVCLAAQWQAGDEGSLLIALHARRSAASLEAWRAAHPARPAVLVLTGTDLYRDIASDASAQRSLELADALVVLNELGPLGLPEALRAKTRVVLQSCAERAPLAHTRRHLRALMVGHLRDEKDPRTFWRAARRLAQRPDIRLDHIGTALDPALGAEAAALAAARPQFRWLGGLAHAATRRHIQAAHVLVHASRMEGGAHVVIEAIRSGTPVLASRIDGNLGLLGQAYEGVFDPGDDAALATLIARARDDADMLPRLTAQLAPRAALFAPEAERAALHRLIAELTTA</sequence>